<dbReference type="PANTHER" id="PTHR30055">
    <property type="entry name" value="HTH-TYPE TRANSCRIPTIONAL REGULATOR RUTR"/>
    <property type="match status" value="1"/>
</dbReference>
<dbReference type="InterPro" id="IPR050109">
    <property type="entry name" value="HTH-type_TetR-like_transc_reg"/>
</dbReference>
<dbReference type="InterPro" id="IPR036271">
    <property type="entry name" value="Tet_transcr_reg_TetR-rel_C_sf"/>
</dbReference>
<dbReference type="InterPro" id="IPR023772">
    <property type="entry name" value="DNA-bd_HTH_TetR-type_CS"/>
</dbReference>
<keyword evidence="1" id="KW-0805">Transcription regulation</keyword>
<dbReference type="InterPro" id="IPR009057">
    <property type="entry name" value="Homeodomain-like_sf"/>
</dbReference>
<keyword evidence="2 4" id="KW-0238">DNA-binding</keyword>
<feature type="DNA-binding region" description="H-T-H motif" evidence="4">
    <location>
        <begin position="31"/>
        <end position="50"/>
    </location>
</feature>
<dbReference type="Proteomes" id="UP001499878">
    <property type="component" value="Unassembled WGS sequence"/>
</dbReference>
<comment type="caution">
    <text evidence="6">The sequence shown here is derived from an EMBL/GenBank/DDBJ whole genome shotgun (WGS) entry which is preliminary data.</text>
</comment>
<dbReference type="PROSITE" id="PS50977">
    <property type="entry name" value="HTH_TETR_2"/>
    <property type="match status" value="1"/>
</dbReference>
<evidence type="ECO:0000256" key="3">
    <source>
        <dbReference type="ARBA" id="ARBA00023163"/>
    </source>
</evidence>
<dbReference type="PANTHER" id="PTHR30055:SF234">
    <property type="entry name" value="HTH-TYPE TRANSCRIPTIONAL REGULATOR BETI"/>
    <property type="match status" value="1"/>
</dbReference>
<dbReference type="PRINTS" id="PR00455">
    <property type="entry name" value="HTHTETR"/>
</dbReference>
<evidence type="ECO:0000259" key="5">
    <source>
        <dbReference type="PROSITE" id="PS50977"/>
    </source>
</evidence>
<organism evidence="6 7">
    <name type="scientific">Streptomyces thinghirensis</name>
    <dbReference type="NCBI Taxonomy" id="551547"/>
    <lineage>
        <taxon>Bacteria</taxon>
        <taxon>Bacillati</taxon>
        <taxon>Actinomycetota</taxon>
        <taxon>Actinomycetes</taxon>
        <taxon>Kitasatosporales</taxon>
        <taxon>Streptomycetaceae</taxon>
        <taxon>Streptomyces</taxon>
    </lineage>
</organism>
<dbReference type="EMBL" id="BAABJR010000006">
    <property type="protein sequence ID" value="GAA5208722.1"/>
    <property type="molecule type" value="Genomic_DNA"/>
</dbReference>
<evidence type="ECO:0000313" key="7">
    <source>
        <dbReference type="Proteomes" id="UP001499878"/>
    </source>
</evidence>
<keyword evidence="3" id="KW-0804">Transcription</keyword>
<evidence type="ECO:0000256" key="2">
    <source>
        <dbReference type="ARBA" id="ARBA00023125"/>
    </source>
</evidence>
<feature type="domain" description="HTH tetR-type" evidence="5">
    <location>
        <begin position="8"/>
        <end position="68"/>
    </location>
</feature>
<dbReference type="InterPro" id="IPR001647">
    <property type="entry name" value="HTH_TetR"/>
</dbReference>
<dbReference type="PROSITE" id="PS01081">
    <property type="entry name" value="HTH_TETR_1"/>
    <property type="match status" value="1"/>
</dbReference>
<name>A0ABP9T1E5_9ACTN</name>
<evidence type="ECO:0000313" key="6">
    <source>
        <dbReference type="EMBL" id="GAA5208722.1"/>
    </source>
</evidence>
<evidence type="ECO:0000256" key="1">
    <source>
        <dbReference type="ARBA" id="ARBA00023015"/>
    </source>
</evidence>
<dbReference type="Pfam" id="PF00440">
    <property type="entry name" value="TetR_N"/>
    <property type="match status" value="1"/>
</dbReference>
<dbReference type="Gene3D" id="1.10.357.10">
    <property type="entry name" value="Tetracycline Repressor, domain 2"/>
    <property type="match status" value="1"/>
</dbReference>
<sequence>MAKQDRAIRTRRTILEAAASVFEKQGYQAATITEILKTAGVTKGALYFHFQSKEDLAAGVLSEQEPGQGVPPQPTKLQELVDVGMLLAYRLRTDPLVRASVRLTLDHQAHGLDRRGPFLRWSEANQRFLDAAARQGELLPHVNPRATADLYVGAFAGLQMMSQTLSDYEDLAERLSVLQHHLMPSIAMPAVLASLDLAPDRADRIAETAAAS</sequence>
<keyword evidence="7" id="KW-1185">Reference proteome</keyword>
<reference evidence="7" key="1">
    <citation type="journal article" date="2019" name="Int. J. Syst. Evol. Microbiol.">
        <title>The Global Catalogue of Microorganisms (GCM) 10K type strain sequencing project: providing services to taxonomists for standard genome sequencing and annotation.</title>
        <authorList>
            <consortium name="The Broad Institute Genomics Platform"/>
            <consortium name="The Broad Institute Genome Sequencing Center for Infectious Disease"/>
            <person name="Wu L."/>
            <person name="Ma J."/>
        </authorList>
    </citation>
    <scope>NUCLEOTIDE SEQUENCE [LARGE SCALE GENOMIC DNA]</scope>
    <source>
        <strain evidence="7">JCM 18306</strain>
    </source>
</reference>
<dbReference type="NCBIfam" id="NF041196">
    <property type="entry name" value="ScbR_bind_reg"/>
    <property type="match status" value="1"/>
</dbReference>
<dbReference type="RefSeq" id="WP_345630328.1">
    <property type="nucleotide sequence ID" value="NZ_BAABJR010000006.1"/>
</dbReference>
<dbReference type="SUPFAM" id="SSF46689">
    <property type="entry name" value="Homeodomain-like"/>
    <property type="match status" value="1"/>
</dbReference>
<proteinExistence type="predicted"/>
<accession>A0ABP9T1E5</accession>
<dbReference type="InterPro" id="IPR047923">
    <property type="entry name" value="ArpA-like"/>
</dbReference>
<dbReference type="SUPFAM" id="SSF48498">
    <property type="entry name" value="Tetracyclin repressor-like, C-terminal domain"/>
    <property type="match status" value="1"/>
</dbReference>
<protein>
    <submittedName>
        <fullName evidence="6">ScbR family autoregulator-binding transcription factor</fullName>
    </submittedName>
</protein>
<evidence type="ECO:0000256" key="4">
    <source>
        <dbReference type="PROSITE-ProRule" id="PRU00335"/>
    </source>
</evidence>
<gene>
    <name evidence="6" type="ORF">GCM10023323_29380</name>
</gene>